<dbReference type="Gene3D" id="1.10.287.70">
    <property type="match status" value="1"/>
</dbReference>
<dbReference type="InterPro" id="IPR036721">
    <property type="entry name" value="RCK_C_sf"/>
</dbReference>
<dbReference type="PANTHER" id="PTHR43833">
    <property type="entry name" value="POTASSIUM CHANNEL PROTEIN 2-RELATED-RELATED"/>
    <property type="match status" value="1"/>
</dbReference>
<keyword evidence="2" id="KW-0812">Transmembrane</keyword>
<organism evidence="4 5">
    <name type="scientific">Virgibacillus oceani</name>
    <dbReference type="NCBI Taxonomy" id="1479511"/>
    <lineage>
        <taxon>Bacteria</taxon>
        <taxon>Bacillati</taxon>
        <taxon>Bacillota</taxon>
        <taxon>Bacilli</taxon>
        <taxon>Bacillales</taxon>
        <taxon>Bacillaceae</taxon>
        <taxon>Virgibacillus</taxon>
    </lineage>
</organism>
<keyword evidence="4" id="KW-0407">Ion channel</keyword>
<evidence type="ECO:0000256" key="2">
    <source>
        <dbReference type="SAM" id="Phobius"/>
    </source>
</evidence>
<dbReference type="Pfam" id="PF07885">
    <property type="entry name" value="Ion_trans_2"/>
    <property type="match status" value="1"/>
</dbReference>
<feature type="domain" description="RCK N-terminal" evidence="3">
    <location>
        <begin position="114"/>
        <end position="239"/>
    </location>
</feature>
<proteinExistence type="predicted"/>
<comment type="caution">
    <text evidence="4">The sequence shown here is derived from an EMBL/GenBank/DDBJ whole genome shotgun (WGS) entry which is preliminary data.</text>
</comment>
<evidence type="ECO:0000259" key="3">
    <source>
        <dbReference type="PROSITE" id="PS51201"/>
    </source>
</evidence>
<dbReference type="InterPro" id="IPR003148">
    <property type="entry name" value="RCK_N"/>
</dbReference>
<dbReference type="SUPFAM" id="SSF81324">
    <property type="entry name" value="Voltage-gated potassium channels"/>
    <property type="match status" value="1"/>
</dbReference>
<feature type="transmembrane region" description="Helical" evidence="2">
    <location>
        <begin position="73"/>
        <end position="98"/>
    </location>
</feature>
<dbReference type="PANTHER" id="PTHR43833:SF9">
    <property type="entry name" value="POTASSIUM CHANNEL PROTEIN YUGO-RELATED"/>
    <property type="match status" value="1"/>
</dbReference>
<keyword evidence="2" id="KW-1133">Transmembrane helix</keyword>
<dbReference type="SUPFAM" id="SSF51735">
    <property type="entry name" value="NAD(P)-binding Rossmann-fold domains"/>
    <property type="match status" value="1"/>
</dbReference>
<evidence type="ECO:0000256" key="1">
    <source>
        <dbReference type="ARBA" id="ARBA00004651"/>
    </source>
</evidence>
<gene>
    <name evidence="4" type="primary">yugO</name>
    <name evidence="4" type="ORF">GCM10011398_07290</name>
</gene>
<dbReference type="Pfam" id="PF02254">
    <property type="entry name" value="TrkA_N"/>
    <property type="match status" value="1"/>
</dbReference>
<evidence type="ECO:0000313" key="4">
    <source>
        <dbReference type="EMBL" id="GGG66201.1"/>
    </source>
</evidence>
<evidence type="ECO:0000313" key="5">
    <source>
        <dbReference type="Proteomes" id="UP000622860"/>
    </source>
</evidence>
<dbReference type="InterPro" id="IPR013099">
    <property type="entry name" value="K_chnl_dom"/>
</dbReference>
<name>A0A917H3Q6_9BACI</name>
<feature type="transmembrane region" description="Helical" evidence="2">
    <location>
        <begin position="15"/>
        <end position="37"/>
    </location>
</feature>
<dbReference type="InterPro" id="IPR036291">
    <property type="entry name" value="NAD(P)-bd_dom_sf"/>
</dbReference>
<accession>A0A917H3Q6</accession>
<keyword evidence="5" id="KW-1185">Reference proteome</keyword>
<dbReference type="Gene3D" id="3.40.50.720">
    <property type="entry name" value="NAD(P)-binding Rossmann-like Domain"/>
    <property type="match status" value="1"/>
</dbReference>
<comment type="subcellular location">
    <subcellularLocation>
        <location evidence="1">Cell membrane</location>
        <topology evidence="1">Multi-pass membrane protein</topology>
    </subcellularLocation>
</comment>
<dbReference type="AlphaFoldDB" id="A0A917H3Q6"/>
<dbReference type="GO" id="GO:0034220">
    <property type="term" value="P:monoatomic ion transmembrane transport"/>
    <property type="evidence" value="ECO:0007669"/>
    <property type="project" value="UniProtKB-KW"/>
</dbReference>
<dbReference type="GO" id="GO:0006813">
    <property type="term" value="P:potassium ion transport"/>
    <property type="evidence" value="ECO:0007669"/>
    <property type="project" value="InterPro"/>
</dbReference>
<feature type="transmembrane region" description="Helical" evidence="2">
    <location>
        <begin position="49"/>
        <end position="67"/>
    </location>
</feature>
<keyword evidence="4" id="KW-0813">Transport</keyword>
<protein>
    <submittedName>
        <fullName evidence="4">Potassium channel protein YugO</fullName>
    </submittedName>
</protein>
<dbReference type="RefSeq" id="WP_188453994.1">
    <property type="nucleotide sequence ID" value="NZ_BMFR01000002.1"/>
</dbReference>
<dbReference type="Proteomes" id="UP000622860">
    <property type="component" value="Unassembled WGS sequence"/>
</dbReference>
<dbReference type="SUPFAM" id="SSF116726">
    <property type="entry name" value="TrkA C-terminal domain-like"/>
    <property type="match status" value="1"/>
</dbReference>
<keyword evidence="2" id="KW-0472">Membrane</keyword>
<dbReference type="EMBL" id="BMFR01000002">
    <property type="protein sequence ID" value="GGG66201.1"/>
    <property type="molecule type" value="Genomic_DNA"/>
</dbReference>
<dbReference type="PROSITE" id="PS51201">
    <property type="entry name" value="RCK_N"/>
    <property type="match status" value="1"/>
</dbReference>
<dbReference type="InterPro" id="IPR050721">
    <property type="entry name" value="Trk_Ktr_HKT_K-transport"/>
</dbReference>
<reference evidence="4" key="1">
    <citation type="journal article" date="2014" name="Int. J. Syst. Evol. Microbiol.">
        <title>Complete genome sequence of Corynebacterium casei LMG S-19264T (=DSM 44701T), isolated from a smear-ripened cheese.</title>
        <authorList>
            <consortium name="US DOE Joint Genome Institute (JGI-PGF)"/>
            <person name="Walter F."/>
            <person name="Albersmeier A."/>
            <person name="Kalinowski J."/>
            <person name="Ruckert C."/>
        </authorList>
    </citation>
    <scope>NUCLEOTIDE SEQUENCE</scope>
    <source>
        <strain evidence="4">CGMCC 1.12754</strain>
    </source>
</reference>
<keyword evidence="4" id="KW-0406">Ion transport</keyword>
<sequence>MGIELFKHIYFRLPVVVRLLLTIFIIMVLFGIIIHFIEPAEFPSIFDGIWWAFVTGATVGYGDYVPLSIPGRVVGILLILSGGGLLTFYITTISAATIKHEQDLSKGKVAFKGINHVIFIGWNERTRHLLNMTLKKNNKIEIVLIDRTLSHLPYQQFPVHFIHGDPSEDSTLKQARIDMAESVIITADITKKERQADINTILTTVAIRGNNKNVRIIAEILSTAQVDNAIRAGADTTIGSNDFMSTLFYHELFNPKTTKPVETILELLSNQHFSHSRLPEELENRSYMEGIHFFLKNNHLLLGIIRDEKWKINPSHNFIMRKGDILLTLSSWN</sequence>
<reference evidence="4" key="2">
    <citation type="submission" date="2020-09" db="EMBL/GenBank/DDBJ databases">
        <authorList>
            <person name="Sun Q."/>
            <person name="Zhou Y."/>
        </authorList>
    </citation>
    <scope>NUCLEOTIDE SEQUENCE</scope>
    <source>
        <strain evidence="4">CGMCC 1.12754</strain>
    </source>
</reference>
<dbReference type="GO" id="GO:0005886">
    <property type="term" value="C:plasma membrane"/>
    <property type="evidence" value="ECO:0007669"/>
    <property type="project" value="UniProtKB-SubCell"/>
</dbReference>